<dbReference type="Gene3D" id="3.90.180.10">
    <property type="entry name" value="Medium-chain alcohol dehydrogenases, catalytic domain"/>
    <property type="match status" value="1"/>
</dbReference>
<dbReference type="InterPro" id="IPR036291">
    <property type="entry name" value="NAD(P)-bd_dom_sf"/>
</dbReference>
<comment type="caution">
    <text evidence="2">The sequence shown here is derived from an EMBL/GenBank/DDBJ whole genome shotgun (WGS) entry which is preliminary data.</text>
</comment>
<dbReference type="InterPro" id="IPR013154">
    <property type="entry name" value="ADH-like_N"/>
</dbReference>
<gene>
    <name evidence="2" type="ORF">C2S53_010702</name>
</gene>
<dbReference type="PANTHER" id="PTHR44013:SF1">
    <property type="entry name" value="ZINC-TYPE ALCOHOL DEHYDROGENASE-LIKE PROTEIN C16A3.02C"/>
    <property type="match status" value="1"/>
</dbReference>
<dbReference type="SUPFAM" id="SSF51735">
    <property type="entry name" value="NAD(P)-binding Rossmann-fold domains"/>
    <property type="match status" value="1"/>
</dbReference>
<dbReference type="CDD" id="cd08267">
    <property type="entry name" value="MDR1"/>
    <property type="match status" value="1"/>
</dbReference>
<dbReference type="Pfam" id="PF08240">
    <property type="entry name" value="ADH_N"/>
    <property type="match status" value="1"/>
</dbReference>
<dbReference type="EMBL" id="SDAM02000323">
    <property type="protein sequence ID" value="KAH6824606.1"/>
    <property type="molecule type" value="Genomic_DNA"/>
</dbReference>
<feature type="domain" description="Enoyl reductase (ER)" evidence="1">
    <location>
        <begin position="4"/>
        <end position="335"/>
    </location>
</feature>
<evidence type="ECO:0000313" key="2">
    <source>
        <dbReference type="EMBL" id="KAH6824606.1"/>
    </source>
</evidence>
<protein>
    <submittedName>
        <fullName evidence="2">Oxidoreductase</fullName>
    </submittedName>
</protein>
<dbReference type="InterPro" id="IPR020843">
    <property type="entry name" value="ER"/>
</dbReference>
<evidence type="ECO:0000259" key="1">
    <source>
        <dbReference type="SMART" id="SM00829"/>
    </source>
</evidence>
<dbReference type="InterPro" id="IPR052733">
    <property type="entry name" value="Chloroplast_QOR"/>
</dbReference>
<dbReference type="PANTHER" id="PTHR44013">
    <property type="entry name" value="ZINC-TYPE ALCOHOL DEHYDROGENASE-LIKE PROTEIN C16A3.02C"/>
    <property type="match status" value="1"/>
</dbReference>
<reference evidence="2 3" key="1">
    <citation type="journal article" date="2021" name="Nat. Commun.">
        <title>Incipient diploidization of the medicinal plant Perilla within 10,000 years.</title>
        <authorList>
            <person name="Zhang Y."/>
            <person name="Shen Q."/>
            <person name="Leng L."/>
            <person name="Zhang D."/>
            <person name="Chen S."/>
            <person name="Shi Y."/>
            <person name="Ning Z."/>
            <person name="Chen S."/>
        </authorList>
    </citation>
    <scope>NUCLEOTIDE SEQUENCE [LARGE SCALE GENOMIC DNA]</scope>
    <source>
        <strain evidence="3">cv. PC099</strain>
    </source>
</reference>
<accession>A0AAD4P3A6</accession>
<evidence type="ECO:0000313" key="3">
    <source>
        <dbReference type="Proteomes" id="UP001190926"/>
    </source>
</evidence>
<dbReference type="GO" id="GO:0016491">
    <property type="term" value="F:oxidoreductase activity"/>
    <property type="evidence" value="ECO:0007669"/>
    <property type="project" value="InterPro"/>
</dbReference>
<dbReference type="Proteomes" id="UP001190926">
    <property type="component" value="Unassembled WGS sequence"/>
</dbReference>
<dbReference type="Gene3D" id="3.40.50.720">
    <property type="entry name" value="NAD(P)-binding Rossmann-like Domain"/>
    <property type="match status" value="1"/>
</dbReference>
<dbReference type="AlphaFoldDB" id="A0AAD4P3A6"/>
<dbReference type="InterPro" id="IPR011032">
    <property type="entry name" value="GroES-like_sf"/>
</dbReference>
<keyword evidence="3" id="KW-1185">Reference proteome</keyword>
<dbReference type="SMART" id="SM00829">
    <property type="entry name" value="PKS_ER"/>
    <property type="match status" value="1"/>
</dbReference>
<organism evidence="2 3">
    <name type="scientific">Perilla frutescens var. hirtella</name>
    <name type="common">Perilla citriodora</name>
    <name type="synonym">Perilla setoyensis</name>
    <dbReference type="NCBI Taxonomy" id="608512"/>
    <lineage>
        <taxon>Eukaryota</taxon>
        <taxon>Viridiplantae</taxon>
        <taxon>Streptophyta</taxon>
        <taxon>Embryophyta</taxon>
        <taxon>Tracheophyta</taxon>
        <taxon>Spermatophyta</taxon>
        <taxon>Magnoliopsida</taxon>
        <taxon>eudicotyledons</taxon>
        <taxon>Gunneridae</taxon>
        <taxon>Pentapetalae</taxon>
        <taxon>asterids</taxon>
        <taxon>lamiids</taxon>
        <taxon>Lamiales</taxon>
        <taxon>Lamiaceae</taxon>
        <taxon>Nepetoideae</taxon>
        <taxon>Elsholtzieae</taxon>
        <taxon>Perilla</taxon>
    </lineage>
</organism>
<dbReference type="Pfam" id="PF13602">
    <property type="entry name" value="ADH_zinc_N_2"/>
    <property type="match status" value="1"/>
</dbReference>
<sequence>MAGRLMRALVYDGYVNGVHVEVTIPSPSKDEVLIKVEATSLNPVDWKAAKFRILLRPFLSKTSHSPIPCNDVAGEVVEIGSGVQKFKPGDKVVSVMNIFTAGGLSEYCVAKEKVTVSRPAQVSAADAAGLPVAGLSAHLALTHYVGLKLEHEHEHDENEPRKNILITAASGGVGHYAVQLAKMGNAHVTATCGARNVELVKGLGADEVLDYKTAEGASLTSPSGRKYDAVIHCAPTVSWSVFEPNLVENGIVADLTHPPSTRVMWTNAVNKISLSKKKWLTFTLNPQDDQALKFLVGLVKDGKLKTIIDSKHALSRGEEAWSRGISGHATGKIIVEP</sequence>
<dbReference type="SUPFAM" id="SSF50129">
    <property type="entry name" value="GroES-like"/>
    <property type="match status" value="1"/>
</dbReference>
<name>A0AAD4P3A6_PERFH</name>
<proteinExistence type="predicted"/>